<reference evidence="2 3" key="1">
    <citation type="journal article" date="2016" name="Appl. Microbiol. Biotechnol.">
        <title>Characterization of T-DNA insertion mutants with decreased virulence in the entomopathogenic fungus Beauveria bassiana JEF-007.</title>
        <authorList>
            <person name="Kim S."/>
            <person name="Lee S.J."/>
            <person name="Nai Y.S."/>
            <person name="Yu J.S."/>
            <person name="Lee M.R."/>
            <person name="Yang Y.T."/>
            <person name="Kim J.S."/>
        </authorList>
    </citation>
    <scope>NUCLEOTIDE SEQUENCE [LARGE SCALE GENOMIC DNA]</scope>
    <source>
        <strain evidence="2 3">JEF-007</strain>
    </source>
</reference>
<sequence length="60" mass="6553">MGRDTVLSRAAIETMVASGDAVVIFEDYVLRLNSWLPIHPGGDLAIRHMIGRDATSEITL</sequence>
<dbReference type="Pfam" id="PF00173">
    <property type="entry name" value="Cyt-b5"/>
    <property type="match status" value="1"/>
</dbReference>
<comment type="caution">
    <text evidence="2">The sequence shown here is derived from an EMBL/GenBank/DDBJ whole genome shotgun (WGS) entry which is preliminary data.</text>
</comment>
<protein>
    <submittedName>
        <fullName evidence="2">Delta 8-(E)-sphingolipid desaturase</fullName>
    </submittedName>
</protein>
<evidence type="ECO:0000313" key="3">
    <source>
        <dbReference type="Proteomes" id="UP000235728"/>
    </source>
</evidence>
<dbReference type="EMBL" id="MRVG01000002">
    <property type="protein sequence ID" value="PMB72014.1"/>
    <property type="molecule type" value="Genomic_DNA"/>
</dbReference>
<dbReference type="InterPro" id="IPR001199">
    <property type="entry name" value="Cyt_B5-like_heme/steroid-bd"/>
</dbReference>
<dbReference type="OMA" id="HHVLNIP"/>
<evidence type="ECO:0000259" key="1">
    <source>
        <dbReference type="Pfam" id="PF00173"/>
    </source>
</evidence>
<organism evidence="2 3">
    <name type="scientific">Beauveria bassiana</name>
    <name type="common">White muscardine disease fungus</name>
    <name type="synonym">Tritirachium shiotae</name>
    <dbReference type="NCBI Taxonomy" id="176275"/>
    <lineage>
        <taxon>Eukaryota</taxon>
        <taxon>Fungi</taxon>
        <taxon>Dikarya</taxon>
        <taxon>Ascomycota</taxon>
        <taxon>Pezizomycotina</taxon>
        <taxon>Sordariomycetes</taxon>
        <taxon>Hypocreomycetidae</taxon>
        <taxon>Hypocreales</taxon>
        <taxon>Cordycipitaceae</taxon>
        <taxon>Beauveria</taxon>
    </lineage>
</organism>
<dbReference type="AlphaFoldDB" id="A0A2N6NXL4"/>
<evidence type="ECO:0000313" key="2">
    <source>
        <dbReference type="EMBL" id="PMB72014.1"/>
    </source>
</evidence>
<accession>A0A2N6NXL4</accession>
<dbReference type="SUPFAM" id="SSF55856">
    <property type="entry name" value="Cytochrome b5-like heme/steroid binding domain"/>
    <property type="match status" value="1"/>
</dbReference>
<feature type="domain" description="Cytochrome b5 heme-binding" evidence="1">
    <location>
        <begin position="17"/>
        <end position="58"/>
    </location>
</feature>
<name>A0A2N6NXL4_BEABA</name>
<dbReference type="Proteomes" id="UP000235728">
    <property type="component" value="Unassembled WGS sequence"/>
</dbReference>
<dbReference type="Gene3D" id="3.10.120.10">
    <property type="entry name" value="Cytochrome b5-like heme/steroid binding domain"/>
    <property type="match status" value="1"/>
</dbReference>
<gene>
    <name evidence="2" type="primary">SLD_1</name>
    <name evidence="2" type="ORF">BM221_002113</name>
</gene>
<proteinExistence type="predicted"/>
<dbReference type="InterPro" id="IPR036400">
    <property type="entry name" value="Cyt_B5-like_heme/steroid_sf"/>
</dbReference>